<dbReference type="AlphaFoldDB" id="A0A964UU07"/>
<keyword evidence="3" id="KW-1185">Reference proteome</keyword>
<feature type="region of interest" description="Disordered" evidence="1">
    <location>
        <begin position="14"/>
        <end position="88"/>
    </location>
</feature>
<feature type="compositionally biased region" description="Basic and acidic residues" evidence="1">
    <location>
        <begin position="39"/>
        <end position="50"/>
    </location>
</feature>
<evidence type="ECO:0000256" key="1">
    <source>
        <dbReference type="SAM" id="MobiDB-lite"/>
    </source>
</evidence>
<sequence>MRATWTSSRVTCAASSGGYWAERTPRSTGCPVPPASLDCRIRRQGPERRHSSAHLNPRTARRHHMSKRGNKRRARKKKGANHGKRPNT</sequence>
<evidence type="ECO:0000313" key="2">
    <source>
        <dbReference type="EMBL" id="NBE54380.1"/>
    </source>
</evidence>
<dbReference type="Pfam" id="PF26427">
    <property type="entry name" value="HR_L37"/>
    <property type="match status" value="1"/>
</dbReference>
<feature type="compositionally biased region" description="Basic residues" evidence="1">
    <location>
        <begin position="59"/>
        <end position="88"/>
    </location>
</feature>
<dbReference type="EMBL" id="JAAAHS010000213">
    <property type="protein sequence ID" value="NBE54380.1"/>
    <property type="molecule type" value="Genomic_DNA"/>
</dbReference>
<name>A0A964UU07_9ACTN</name>
<evidence type="ECO:0000313" key="3">
    <source>
        <dbReference type="Proteomes" id="UP000598297"/>
    </source>
</evidence>
<dbReference type="Proteomes" id="UP000598297">
    <property type="component" value="Unassembled WGS sequence"/>
</dbReference>
<organism evidence="2 3">
    <name type="scientific">Streptomyces boluensis</name>
    <dbReference type="NCBI Taxonomy" id="1775135"/>
    <lineage>
        <taxon>Bacteria</taxon>
        <taxon>Bacillati</taxon>
        <taxon>Actinomycetota</taxon>
        <taxon>Actinomycetes</taxon>
        <taxon>Kitasatosporales</taxon>
        <taxon>Streptomycetaceae</taxon>
        <taxon>Streptomyces</taxon>
    </lineage>
</organism>
<gene>
    <name evidence="2" type="ORF">GUY60_23775</name>
</gene>
<comment type="caution">
    <text evidence="2">The sequence shown here is derived from an EMBL/GenBank/DDBJ whole genome shotgun (WGS) entry which is preliminary data.</text>
</comment>
<dbReference type="NCBIfam" id="NF047428">
    <property type="entry name" value="ribo_Myco_bL37"/>
    <property type="match status" value="1"/>
</dbReference>
<accession>A0A964UU07</accession>
<proteinExistence type="predicted"/>
<protein>
    <submittedName>
        <fullName evidence="2">Uncharacterized protein</fullName>
    </submittedName>
</protein>
<reference evidence="2" key="1">
    <citation type="submission" date="2020-01" db="EMBL/GenBank/DDBJ databases">
        <title>Whole-genome analyses of novel actinobacteria.</title>
        <authorList>
            <person name="Sahin N."/>
        </authorList>
    </citation>
    <scope>NUCLEOTIDE SEQUENCE</scope>
    <source>
        <strain evidence="2">YC537</strain>
    </source>
</reference>
<dbReference type="InterPro" id="IPR058090">
    <property type="entry name" value="bL37_actino"/>
</dbReference>